<evidence type="ECO:0000256" key="4">
    <source>
        <dbReference type="ARBA" id="ARBA00023242"/>
    </source>
</evidence>
<dbReference type="PANTHER" id="PTHR18829">
    <property type="entry name" value="PROTEIN YAE1 HOMOLOG"/>
    <property type="match status" value="1"/>
</dbReference>
<evidence type="ECO:0000256" key="1">
    <source>
        <dbReference type="ARBA" id="ARBA00004123"/>
    </source>
</evidence>
<proteinExistence type="predicted"/>
<comment type="subcellular location">
    <subcellularLocation>
        <location evidence="2">Cytoplasm</location>
    </subcellularLocation>
    <subcellularLocation>
        <location evidence="1">Nucleus</location>
    </subcellularLocation>
</comment>
<accession>A0A6P3VFZ9</accession>
<evidence type="ECO:0000313" key="7">
    <source>
        <dbReference type="RefSeq" id="XP_012670562.2"/>
    </source>
</evidence>
<dbReference type="GO" id="GO:0005634">
    <property type="term" value="C:nucleus"/>
    <property type="evidence" value="ECO:0007669"/>
    <property type="project" value="UniProtKB-SubCell"/>
</dbReference>
<evidence type="ECO:0000259" key="5">
    <source>
        <dbReference type="Pfam" id="PF09811"/>
    </source>
</evidence>
<dbReference type="Pfam" id="PF09811">
    <property type="entry name" value="Yae1_N"/>
    <property type="match status" value="1"/>
</dbReference>
<reference evidence="7" key="1">
    <citation type="submission" date="2025-08" db="UniProtKB">
        <authorList>
            <consortium name="RefSeq"/>
        </authorList>
    </citation>
    <scope>IDENTIFICATION</scope>
</reference>
<keyword evidence="6" id="KW-1185">Reference proteome</keyword>
<organism evidence="6 7">
    <name type="scientific">Clupea harengus</name>
    <name type="common">Atlantic herring</name>
    <dbReference type="NCBI Taxonomy" id="7950"/>
    <lineage>
        <taxon>Eukaryota</taxon>
        <taxon>Metazoa</taxon>
        <taxon>Chordata</taxon>
        <taxon>Craniata</taxon>
        <taxon>Vertebrata</taxon>
        <taxon>Euteleostomi</taxon>
        <taxon>Actinopterygii</taxon>
        <taxon>Neopterygii</taxon>
        <taxon>Teleostei</taxon>
        <taxon>Clupei</taxon>
        <taxon>Clupeiformes</taxon>
        <taxon>Clupeoidei</taxon>
        <taxon>Clupeidae</taxon>
        <taxon>Clupea</taxon>
    </lineage>
</organism>
<dbReference type="Proteomes" id="UP000515152">
    <property type="component" value="Chromosome 17"/>
</dbReference>
<evidence type="ECO:0000313" key="6">
    <source>
        <dbReference type="Proteomes" id="UP000515152"/>
    </source>
</evidence>
<dbReference type="GeneID" id="105889313"/>
<dbReference type="GO" id="GO:0005737">
    <property type="term" value="C:cytoplasm"/>
    <property type="evidence" value="ECO:0007669"/>
    <property type="project" value="UniProtKB-SubCell"/>
</dbReference>
<keyword evidence="4" id="KW-0539">Nucleus</keyword>
<evidence type="ECO:0000256" key="2">
    <source>
        <dbReference type="ARBA" id="ARBA00004496"/>
    </source>
</evidence>
<dbReference type="InterPro" id="IPR038881">
    <property type="entry name" value="Yae1-like"/>
</dbReference>
<dbReference type="CTD" id="406416"/>
<keyword evidence="3" id="KW-0963">Cytoplasm</keyword>
<dbReference type="PANTHER" id="PTHR18829:SF0">
    <property type="entry name" value="PROTEIN YAE1 HOMOLOG"/>
    <property type="match status" value="1"/>
</dbReference>
<sequence>MSWVKLLASGSEDVFDEDTDDLSLQNKEWNHNMEKRVKDGYRDGVDAGKEASLQVGFNEGYREGAIRMKAFGQLKGIVSALQCWCQRQALGSSASASISSLMQDVVQHEEAILEAMKRAQERPIPSVGDVSEGVEDLEMAMDQEPPEAQACSKTDCCKKDTHCSKEQSACSSIALVGLEELVTRCANLATELELPEEFVCHIQQLKTYGH</sequence>
<protein>
    <submittedName>
        <fullName evidence="7">OTU deubiquitinase with linear linkage specificity a</fullName>
    </submittedName>
</protein>
<name>A0A6P3VFZ9_CLUHA</name>
<dbReference type="InterPro" id="IPR019191">
    <property type="entry name" value="Essential_protein_Yae1_N"/>
</dbReference>
<dbReference type="OrthoDB" id="20086at2759"/>
<evidence type="ECO:0000256" key="3">
    <source>
        <dbReference type="ARBA" id="ARBA00022490"/>
    </source>
</evidence>
<gene>
    <name evidence="7" type="primary">otulina</name>
</gene>
<dbReference type="AlphaFoldDB" id="A0A6P3VFZ9"/>
<dbReference type="KEGG" id="char:105889313"/>
<dbReference type="RefSeq" id="XP_012670562.2">
    <property type="nucleotide sequence ID" value="XM_012815108.2"/>
</dbReference>
<feature type="domain" description="Essential protein Yae1 N-terminal" evidence="5">
    <location>
        <begin position="40"/>
        <end position="78"/>
    </location>
</feature>